<comment type="caution">
    <text evidence="1">The sequence shown here is derived from an EMBL/GenBank/DDBJ whole genome shotgun (WGS) entry which is preliminary data.</text>
</comment>
<reference evidence="1 2" key="1">
    <citation type="submission" date="2023-03" db="EMBL/GenBank/DDBJ databases">
        <title>Genome insight into feeding habits of ladybird beetles.</title>
        <authorList>
            <person name="Li H.-S."/>
            <person name="Huang Y.-H."/>
            <person name="Pang H."/>
        </authorList>
    </citation>
    <scope>NUCLEOTIDE SEQUENCE [LARGE SCALE GENOMIC DNA]</scope>
    <source>
        <strain evidence="1">SYSU_2023b</strain>
        <tissue evidence="1">Whole body</tissue>
    </source>
</reference>
<dbReference type="AlphaFoldDB" id="A0AAW1VEC8"/>
<dbReference type="EMBL" id="JARQZJ010000125">
    <property type="protein sequence ID" value="KAK9890369.1"/>
    <property type="molecule type" value="Genomic_DNA"/>
</dbReference>
<keyword evidence="2" id="KW-1185">Reference proteome</keyword>
<proteinExistence type="predicted"/>
<accession>A0AAW1VEC8</accession>
<sequence>MATLFKFISKRLAADGVTFPQRAVDKFSMAFRDTRFKRSGAELGRVQHTPNPATQFDLGRLVVDASDNKFIGTSISGCHVRTAESAPTVATPTITTLTAKCIF</sequence>
<evidence type="ECO:0000313" key="2">
    <source>
        <dbReference type="Proteomes" id="UP001431783"/>
    </source>
</evidence>
<organism evidence="1 2">
    <name type="scientific">Henosepilachna vigintioctopunctata</name>
    <dbReference type="NCBI Taxonomy" id="420089"/>
    <lineage>
        <taxon>Eukaryota</taxon>
        <taxon>Metazoa</taxon>
        <taxon>Ecdysozoa</taxon>
        <taxon>Arthropoda</taxon>
        <taxon>Hexapoda</taxon>
        <taxon>Insecta</taxon>
        <taxon>Pterygota</taxon>
        <taxon>Neoptera</taxon>
        <taxon>Endopterygota</taxon>
        <taxon>Coleoptera</taxon>
        <taxon>Polyphaga</taxon>
        <taxon>Cucujiformia</taxon>
        <taxon>Coccinelloidea</taxon>
        <taxon>Coccinellidae</taxon>
        <taxon>Epilachninae</taxon>
        <taxon>Epilachnini</taxon>
        <taxon>Henosepilachna</taxon>
    </lineage>
</organism>
<evidence type="ECO:0000313" key="1">
    <source>
        <dbReference type="EMBL" id="KAK9890369.1"/>
    </source>
</evidence>
<gene>
    <name evidence="1" type="ORF">WA026_010462</name>
</gene>
<dbReference type="Proteomes" id="UP001431783">
    <property type="component" value="Unassembled WGS sequence"/>
</dbReference>
<protein>
    <submittedName>
        <fullName evidence="1">Uncharacterized protein</fullName>
    </submittedName>
</protein>
<name>A0AAW1VEC8_9CUCU</name>